<gene>
    <name evidence="1" type="ORF">BMW22_14600</name>
</gene>
<reference evidence="1 2" key="1">
    <citation type="submission" date="2016-11" db="EMBL/GenBank/DDBJ databases">
        <title>Rhizobium leguminosarum bv. viciae strain Vaf12 isolated from Vavilovia formosa root nodules from Russia, Dagestan.</title>
        <authorList>
            <person name="Kimeklis A."/>
        </authorList>
    </citation>
    <scope>NUCLEOTIDE SEQUENCE [LARGE SCALE GENOMIC DNA]</scope>
    <source>
        <strain evidence="1 2">Vaf-108</strain>
    </source>
</reference>
<evidence type="ECO:0000313" key="1">
    <source>
        <dbReference type="EMBL" id="API52683.1"/>
    </source>
</evidence>
<dbReference type="AlphaFoldDB" id="A0A1L3ZAJ6"/>
<dbReference type="EMBL" id="CP018228">
    <property type="protein sequence ID" value="API52683.1"/>
    <property type="molecule type" value="Genomic_DNA"/>
</dbReference>
<dbReference type="Proteomes" id="UP000183050">
    <property type="component" value="Chromosome"/>
</dbReference>
<accession>A0A1L3ZAJ6</accession>
<protein>
    <submittedName>
        <fullName evidence="1">Uncharacterized protein</fullName>
    </submittedName>
</protein>
<sequence>MVSATAACRAIGETGALFDLLRKSSRSGDRACLIQILLQSAAIDRLPALHKIFHFISLEWI</sequence>
<name>A0A1L3ZAJ6_RHILE</name>
<proteinExistence type="predicted"/>
<evidence type="ECO:0000313" key="2">
    <source>
        <dbReference type="Proteomes" id="UP000183050"/>
    </source>
</evidence>
<organism evidence="1 2">
    <name type="scientific">Rhizobium leguminosarum</name>
    <dbReference type="NCBI Taxonomy" id="384"/>
    <lineage>
        <taxon>Bacteria</taxon>
        <taxon>Pseudomonadati</taxon>
        <taxon>Pseudomonadota</taxon>
        <taxon>Alphaproteobacteria</taxon>
        <taxon>Hyphomicrobiales</taxon>
        <taxon>Rhizobiaceae</taxon>
        <taxon>Rhizobium/Agrobacterium group</taxon>
        <taxon>Rhizobium</taxon>
    </lineage>
</organism>